<evidence type="ECO:0000259" key="1">
    <source>
        <dbReference type="Pfam" id="PF13581"/>
    </source>
</evidence>
<reference evidence="2 3" key="1">
    <citation type="submission" date="2019-03" db="EMBL/GenBank/DDBJ databases">
        <title>Genome sequence of Thiobacillaceae bacterium LSR1, a sulfur-oxidizing bacterium isolated from freshwater sediment.</title>
        <authorList>
            <person name="Li S."/>
        </authorList>
    </citation>
    <scope>NUCLEOTIDE SEQUENCE [LARGE SCALE GENOMIC DNA]</scope>
    <source>
        <strain evidence="2 3">LSR1</strain>
    </source>
</reference>
<dbReference type="InterPro" id="IPR036890">
    <property type="entry name" value="HATPase_C_sf"/>
</dbReference>
<keyword evidence="2" id="KW-0067">ATP-binding</keyword>
<dbReference type="Proteomes" id="UP000295443">
    <property type="component" value="Unassembled WGS sequence"/>
</dbReference>
<feature type="domain" description="Histidine kinase/HSP90-like ATPase" evidence="1">
    <location>
        <begin position="37"/>
        <end position="156"/>
    </location>
</feature>
<dbReference type="OrthoDB" id="5456285at2"/>
<comment type="caution">
    <text evidence="2">The sequence shown here is derived from an EMBL/GenBank/DDBJ whole genome shotgun (WGS) entry which is preliminary data.</text>
</comment>
<keyword evidence="3" id="KW-1185">Reference proteome</keyword>
<sequence length="161" mass="18417">MAHGVALGRRRIARHRRGPRHARLHRPDQTLAAAPGQLFLIVSELFNNALDHGVLGLDSRTKSLEGGFERYLEERERRLAELNDGVIDIGFHLHMADQRPFLDIQVRDSGRGFDYHAYIDAPDDDQSLYQTHGRGIRLVKTLCEEVTYKDNGNRVFARYAL</sequence>
<gene>
    <name evidence="2" type="ORF">EZJ19_04180</name>
</gene>
<dbReference type="AlphaFoldDB" id="A0A4R1BIK3"/>
<dbReference type="Pfam" id="PF13581">
    <property type="entry name" value="HATPase_c_2"/>
    <property type="match status" value="1"/>
</dbReference>
<dbReference type="SUPFAM" id="SSF55874">
    <property type="entry name" value="ATPase domain of HSP90 chaperone/DNA topoisomerase II/histidine kinase"/>
    <property type="match status" value="1"/>
</dbReference>
<name>A0A4R1BIK3_9PROT</name>
<organism evidence="2 3">
    <name type="scientific">Parasulfuritortus cantonensis</name>
    <dbReference type="NCBI Taxonomy" id="2528202"/>
    <lineage>
        <taxon>Bacteria</taxon>
        <taxon>Pseudomonadati</taxon>
        <taxon>Pseudomonadota</taxon>
        <taxon>Betaproteobacteria</taxon>
        <taxon>Nitrosomonadales</taxon>
        <taxon>Thiobacillaceae</taxon>
        <taxon>Parasulfuritortus</taxon>
    </lineage>
</organism>
<evidence type="ECO:0000313" key="2">
    <source>
        <dbReference type="EMBL" id="TCJ17155.1"/>
    </source>
</evidence>
<dbReference type="Gene3D" id="3.30.565.10">
    <property type="entry name" value="Histidine kinase-like ATPase, C-terminal domain"/>
    <property type="match status" value="1"/>
</dbReference>
<accession>A0A4R1BIK3</accession>
<dbReference type="InterPro" id="IPR003594">
    <property type="entry name" value="HATPase_dom"/>
</dbReference>
<keyword evidence="2" id="KW-0547">Nucleotide-binding</keyword>
<dbReference type="GO" id="GO:0005524">
    <property type="term" value="F:ATP binding"/>
    <property type="evidence" value="ECO:0007669"/>
    <property type="project" value="UniProtKB-KW"/>
</dbReference>
<dbReference type="EMBL" id="SJZB01000014">
    <property type="protein sequence ID" value="TCJ17155.1"/>
    <property type="molecule type" value="Genomic_DNA"/>
</dbReference>
<evidence type="ECO:0000313" key="3">
    <source>
        <dbReference type="Proteomes" id="UP000295443"/>
    </source>
</evidence>
<proteinExistence type="predicted"/>
<protein>
    <submittedName>
        <fullName evidence="2">ATP-binding protein</fullName>
    </submittedName>
</protein>
<dbReference type="CDD" id="cd16936">
    <property type="entry name" value="HATPase_RsbW-like"/>
    <property type="match status" value="1"/>
</dbReference>